<dbReference type="AlphaFoldDB" id="A0A6A3CMF8"/>
<feature type="domain" description="SAM" evidence="3">
    <location>
        <begin position="147"/>
        <end position="191"/>
    </location>
</feature>
<name>A0A6A3CMF8_HIBSY</name>
<feature type="compositionally biased region" description="Polar residues" evidence="2">
    <location>
        <begin position="20"/>
        <end position="31"/>
    </location>
</feature>
<keyword evidence="1" id="KW-0677">Repeat</keyword>
<dbReference type="Pfam" id="PF00536">
    <property type="entry name" value="SAM_1"/>
    <property type="match status" value="1"/>
</dbReference>
<evidence type="ECO:0000313" key="5">
    <source>
        <dbReference type="Proteomes" id="UP000436088"/>
    </source>
</evidence>
<comment type="caution">
    <text evidence="4">The sequence shown here is derived from an EMBL/GenBank/DDBJ whole genome shotgun (WGS) entry which is preliminary data.</text>
</comment>
<dbReference type="CDD" id="cd09487">
    <property type="entry name" value="SAM_superfamily"/>
    <property type="match status" value="1"/>
</dbReference>
<dbReference type="GO" id="GO:0016874">
    <property type="term" value="F:ligase activity"/>
    <property type="evidence" value="ECO:0007669"/>
    <property type="project" value="UniProtKB-KW"/>
</dbReference>
<dbReference type="EMBL" id="VEPZ02000206">
    <property type="protein sequence ID" value="KAE8730590.1"/>
    <property type="molecule type" value="Genomic_DNA"/>
</dbReference>
<evidence type="ECO:0000256" key="1">
    <source>
        <dbReference type="ARBA" id="ARBA00022737"/>
    </source>
</evidence>
<dbReference type="InterPro" id="IPR013761">
    <property type="entry name" value="SAM/pointed_sf"/>
</dbReference>
<dbReference type="PANTHER" id="PTHR10627">
    <property type="entry name" value="SCP160"/>
    <property type="match status" value="1"/>
</dbReference>
<sequence>MYADRVEECAGKRSVKERLNGNSSNNLNPRRQITGKRQRQYDKWEHDLFQDVPNVSNRKIDARDLRLKLQRKSVRNVSQSGRGTPSGIHDLREKLSGTMNPQPMNADPPTQKVKVAQQARKSVAVETTEPEPNRAANTKARKKAKQNADASVEGFLQSLCLEKYAITFQVEEVDMTALVHMTDDDLKALGIPMVTLNRFCPFFFKFEMLQMLFLFKEPRTLL</sequence>
<dbReference type="Gene3D" id="1.10.150.50">
    <property type="entry name" value="Transcription Factor, Ets-1"/>
    <property type="match status" value="1"/>
</dbReference>
<feature type="region of interest" description="Disordered" evidence="2">
    <location>
        <begin position="72"/>
        <end position="111"/>
    </location>
</feature>
<evidence type="ECO:0000313" key="4">
    <source>
        <dbReference type="EMBL" id="KAE8730590.1"/>
    </source>
</evidence>
<dbReference type="SUPFAM" id="SSF47769">
    <property type="entry name" value="SAM/Pointed domain"/>
    <property type="match status" value="1"/>
</dbReference>
<evidence type="ECO:0000256" key="2">
    <source>
        <dbReference type="SAM" id="MobiDB-lite"/>
    </source>
</evidence>
<feature type="compositionally biased region" description="Basic and acidic residues" evidence="2">
    <location>
        <begin position="1"/>
        <end position="19"/>
    </location>
</feature>
<organism evidence="4 5">
    <name type="scientific">Hibiscus syriacus</name>
    <name type="common">Rose of Sharon</name>
    <dbReference type="NCBI Taxonomy" id="106335"/>
    <lineage>
        <taxon>Eukaryota</taxon>
        <taxon>Viridiplantae</taxon>
        <taxon>Streptophyta</taxon>
        <taxon>Embryophyta</taxon>
        <taxon>Tracheophyta</taxon>
        <taxon>Spermatophyta</taxon>
        <taxon>Magnoliopsida</taxon>
        <taxon>eudicotyledons</taxon>
        <taxon>Gunneridae</taxon>
        <taxon>Pentapetalae</taxon>
        <taxon>rosids</taxon>
        <taxon>malvids</taxon>
        <taxon>Malvales</taxon>
        <taxon>Malvaceae</taxon>
        <taxon>Malvoideae</taxon>
        <taxon>Hibiscus</taxon>
    </lineage>
</organism>
<reference evidence="4" key="1">
    <citation type="submission" date="2019-09" db="EMBL/GenBank/DDBJ databases">
        <title>Draft genome information of white flower Hibiscus syriacus.</title>
        <authorList>
            <person name="Kim Y.-M."/>
        </authorList>
    </citation>
    <scope>NUCLEOTIDE SEQUENCE [LARGE SCALE GENOMIC DNA]</scope>
    <source>
        <strain evidence="4">YM2019G1</strain>
    </source>
</reference>
<dbReference type="PANTHER" id="PTHR10627:SF74">
    <property type="entry name" value="OS08G0526500 PROTEIN"/>
    <property type="match status" value="1"/>
</dbReference>
<keyword evidence="5" id="KW-1185">Reference proteome</keyword>
<evidence type="ECO:0000259" key="3">
    <source>
        <dbReference type="Pfam" id="PF00536"/>
    </source>
</evidence>
<feature type="region of interest" description="Disordered" evidence="2">
    <location>
        <begin position="1"/>
        <end position="39"/>
    </location>
</feature>
<proteinExistence type="predicted"/>
<dbReference type="InterPro" id="IPR001660">
    <property type="entry name" value="SAM"/>
</dbReference>
<accession>A0A6A3CMF8</accession>
<protein>
    <submittedName>
        <fullName evidence="4">Methionine--tRNA ligase-like</fullName>
    </submittedName>
</protein>
<gene>
    <name evidence="4" type="ORF">F3Y22_tig00002919pilonHSYRG00218</name>
</gene>
<dbReference type="Proteomes" id="UP000436088">
    <property type="component" value="Unassembled WGS sequence"/>
</dbReference>